<dbReference type="InterPro" id="IPR019080">
    <property type="entry name" value="YqaJ_viral_recombinase"/>
</dbReference>
<keyword evidence="1" id="KW-0479">Metal-binding</keyword>
<dbReference type="SUPFAM" id="SSF52980">
    <property type="entry name" value="Restriction endonuclease-like"/>
    <property type="match status" value="1"/>
</dbReference>
<feature type="non-terminal residue" evidence="3">
    <location>
        <position position="355"/>
    </location>
</feature>
<dbReference type="InterPro" id="IPR011604">
    <property type="entry name" value="PDDEXK-like_dom_sf"/>
</dbReference>
<sequence length="355" mass="40412">MASKYVIKLHDIMAFFKDEEKLVSKGENAVESGHVNSLVSDADLHLIRGKVHASMKDRQYNVEVEFDSDWVIQSATCNCPRGQLRCHHMAALILFARDNISVTDKECVWSKPKQVRDSEVKKLSDLYPPKDHRSTARDLTEEEIKQFRQKLSVFDGSVGFSWLLSEESDQEENAGSPITVDIESLIFHEDYVTADYKLRYLEDQLKVDDESIKLIAEQTVGQQSNPRWLLARKNRLTASNFSAVIAACGRQRFPPSLFKRLLGTYNMEHLKAIQWGNMHEKEGIQSLEDSLNVKVVPTGIWLHECGYLGASPDGLVGENDIVEVKCPYRYRDISLLDDIKSSRNYIIVSDEDGNI</sequence>
<name>A0A653BXH8_CALMS</name>
<protein>
    <recommendedName>
        <fullName evidence="2">SWIM-type domain-containing protein</fullName>
    </recommendedName>
</protein>
<reference evidence="3 4" key="1">
    <citation type="submission" date="2019-01" db="EMBL/GenBank/DDBJ databases">
        <authorList>
            <person name="Sayadi A."/>
        </authorList>
    </citation>
    <scope>NUCLEOTIDE SEQUENCE [LARGE SCALE GENOMIC DNA]</scope>
</reference>
<dbReference type="AlphaFoldDB" id="A0A653BXH8"/>
<dbReference type="CDD" id="cd22343">
    <property type="entry name" value="PDDEXK_lambda_exonuclease-like"/>
    <property type="match status" value="1"/>
</dbReference>
<dbReference type="InterPro" id="IPR011335">
    <property type="entry name" value="Restrct_endonuc-II-like"/>
</dbReference>
<dbReference type="PANTHER" id="PTHR39953">
    <property type="entry name" value="RE54151P"/>
    <property type="match status" value="1"/>
</dbReference>
<gene>
    <name evidence="3" type="ORF">CALMAC_LOCUS4111</name>
</gene>
<feature type="domain" description="SWIM-type" evidence="2">
    <location>
        <begin position="60"/>
        <end position="97"/>
    </location>
</feature>
<accession>A0A653BXH8</accession>
<evidence type="ECO:0000259" key="2">
    <source>
        <dbReference type="PROSITE" id="PS50966"/>
    </source>
</evidence>
<dbReference type="OrthoDB" id="6752861at2759"/>
<dbReference type="GO" id="GO:0006281">
    <property type="term" value="P:DNA repair"/>
    <property type="evidence" value="ECO:0007669"/>
    <property type="project" value="UniProtKB-ARBA"/>
</dbReference>
<dbReference type="Pfam" id="PF09588">
    <property type="entry name" value="YqaJ"/>
    <property type="match status" value="1"/>
</dbReference>
<keyword evidence="1" id="KW-0862">Zinc</keyword>
<organism evidence="3 4">
    <name type="scientific">Callosobruchus maculatus</name>
    <name type="common">Southern cowpea weevil</name>
    <name type="synonym">Pulse bruchid</name>
    <dbReference type="NCBI Taxonomy" id="64391"/>
    <lineage>
        <taxon>Eukaryota</taxon>
        <taxon>Metazoa</taxon>
        <taxon>Ecdysozoa</taxon>
        <taxon>Arthropoda</taxon>
        <taxon>Hexapoda</taxon>
        <taxon>Insecta</taxon>
        <taxon>Pterygota</taxon>
        <taxon>Neoptera</taxon>
        <taxon>Endopterygota</taxon>
        <taxon>Coleoptera</taxon>
        <taxon>Polyphaga</taxon>
        <taxon>Cucujiformia</taxon>
        <taxon>Chrysomeloidea</taxon>
        <taxon>Chrysomelidae</taxon>
        <taxon>Bruchinae</taxon>
        <taxon>Bruchini</taxon>
        <taxon>Callosobruchus</taxon>
    </lineage>
</organism>
<proteinExistence type="predicted"/>
<keyword evidence="1" id="KW-0863">Zinc-finger</keyword>
<keyword evidence="4" id="KW-1185">Reference proteome</keyword>
<dbReference type="EMBL" id="CAACVG010005859">
    <property type="protein sequence ID" value="VEN39657.1"/>
    <property type="molecule type" value="Genomic_DNA"/>
</dbReference>
<dbReference type="PROSITE" id="PS50966">
    <property type="entry name" value="ZF_SWIM"/>
    <property type="match status" value="1"/>
</dbReference>
<dbReference type="Gene3D" id="3.90.320.10">
    <property type="match status" value="1"/>
</dbReference>
<dbReference type="Proteomes" id="UP000410492">
    <property type="component" value="Unassembled WGS sequence"/>
</dbReference>
<dbReference type="PANTHER" id="PTHR39953:SF1">
    <property type="entry name" value="RE54151P"/>
    <property type="match status" value="1"/>
</dbReference>
<dbReference type="InterPro" id="IPR007527">
    <property type="entry name" value="Znf_SWIM"/>
</dbReference>
<evidence type="ECO:0000256" key="1">
    <source>
        <dbReference type="PROSITE-ProRule" id="PRU00325"/>
    </source>
</evidence>
<evidence type="ECO:0000313" key="4">
    <source>
        <dbReference type="Proteomes" id="UP000410492"/>
    </source>
</evidence>
<evidence type="ECO:0000313" key="3">
    <source>
        <dbReference type="EMBL" id="VEN39657.1"/>
    </source>
</evidence>
<dbReference type="GO" id="GO:0008270">
    <property type="term" value="F:zinc ion binding"/>
    <property type="evidence" value="ECO:0007669"/>
    <property type="project" value="UniProtKB-KW"/>
</dbReference>